<dbReference type="SUPFAM" id="SSF48452">
    <property type="entry name" value="TPR-like"/>
    <property type="match status" value="2"/>
</dbReference>
<dbReference type="SMART" id="SM00028">
    <property type="entry name" value="TPR"/>
    <property type="match status" value="5"/>
</dbReference>
<dbReference type="InterPro" id="IPR011990">
    <property type="entry name" value="TPR-like_helical_dom_sf"/>
</dbReference>
<feature type="domain" description="CHAT" evidence="2">
    <location>
        <begin position="615"/>
        <end position="891"/>
    </location>
</feature>
<dbReference type="Pfam" id="PF13181">
    <property type="entry name" value="TPR_8"/>
    <property type="match status" value="1"/>
</dbReference>
<name>A0ABY6CL66_9BACT</name>
<dbReference type="InterPro" id="IPR019734">
    <property type="entry name" value="TPR_rpt"/>
</dbReference>
<dbReference type="Pfam" id="PF13424">
    <property type="entry name" value="TPR_12"/>
    <property type="match status" value="1"/>
</dbReference>
<dbReference type="PANTHER" id="PTHR10098">
    <property type="entry name" value="RAPSYN-RELATED"/>
    <property type="match status" value="1"/>
</dbReference>
<keyword evidence="4" id="KW-1185">Reference proteome</keyword>
<dbReference type="PROSITE" id="PS50005">
    <property type="entry name" value="TPR"/>
    <property type="match status" value="1"/>
</dbReference>
<accession>A0ABY6CL66</accession>
<dbReference type="RefSeq" id="WP_262308702.1">
    <property type="nucleotide sequence ID" value="NZ_CP106679.1"/>
</dbReference>
<gene>
    <name evidence="3" type="ORF">N6H18_12975</name>
</gene>
<protein>
    <submittedName>
        <fullName evidence="3">CHAT domain-containing protein</fullName>
    </submittedName>
</protein>
<reference evidence="3" key="1">
    <citation type="submission" date="2022-09" db="EMBL/GenBank/DDBJ databases">
        <title>Comparative genomics and taxonomic characterization of three novel marine species of genus Reichenbachiella exhibiting antioxidant and polysaccharide degradation activities.</title>
        <authorList>
            <person name="Muhammad N."/>
            <person name="Lee Y.-J."/>
            <person name="Ko J."/>
            <person name="Kim S.-G."/>
        </authorList>
    </citation>
    <scope>NUCLEOTIDE SEQUENCE</scope>
    <source>
        <strain evidence="3">BKB1-1</strain>
    </source>
</reference>
<proteinExistence type="predicted"/>
<keyword evidence="1" id="KW-0802">TPR repeat</keyword>
<dbReference type="InterPro" id="IPR024983">
    <property type="entry name" value="CHAT_dom"/>
</dbReference>
<dbReference type="Pfam" id="PF13374">
    <property type="entry name" value="TPR_10"/>
    <property type="match status" value="1"/>
</dbReference>
<dbReference type="Proteomes" id="UP001065174">
    <property type="component" value="Chromosome"/>
</dbReference>
<dbReference type="Gene3D" id="1.25.40.10">
    <property type="entry name" value="Tetratricopeptide repeat domain"/>
    <property type="match status" value="3"/>
</dbReference>
<dbReference type="Pfam" id="PF12770">
    <property type="entry name" value="CHAT"/>
    <property type="match status" value="1"/>
</dbReference>
<feature type="repeat" description="TPR" evidence="1">
    <location>
        <begin position="309"/>
        <end position="342"/>
    </location>
</feature>
<dbReference type="EMBL" id="CP106679">
    <property type="protein sequence ID" value="UXP31262.1"/>
    <property type="molecule type" value="Genomic_DNA"/>
</dbReference>
<evidence type="ECO:0000313" key="3">
    <source>
        <dbReference type="EMBL" id="UXP31262.1"/>
    </source>
</evidence>
<organism evidence="3 4">
    <name type="scientific">Reichenbachiella agarivorans</name>
    <dbReference type="NCBI Taxonomy" id="2979464"/>
    <lineage>
        <taxon>Bacteria</taxon>
        <taxon>Pseudomonadati</taxon>
        <taxon>Bacteroidota</taxon>
        <taxon>Cytophagia</taxon>
        <taxon>Cytophagales</taxon>
        <taxon>Reichenbachiellaceae</taxon>
        <taxon>Reichenbachiella</taxon>
    </lineage>
</organism>
<evidence type="ECO:0000313" key="4">
    <source>
        <dbReference type="Proteomes" id="UP001065174"/>
    </source>
</evidence>
<evidence type="ECO:0000256" key="1">
    <source>
        <dbReference type="PROSITE-ProRule" id="PRU00339"/>
    </source>
</evidence>
<sequence>MFIDFRTWLIVLSISFLWVYPSQSQSISSADALFVQSKYDEAYQAYHAVAETYFSNNQLDEYVGCHLKMAECLISRGKVDAGIQSAESTIQFIHKNVSDTVTWTAHARMVVGNGYLHIGRNDLAIEQLLLAEPSLVDGTLELAECFENIGIAYWNNGNQYLALQYHEKALSIRNKQKAADVLLGDSNNNIGLVRLKDQPLQSIIYFNRALTFYESDLEANRRKIALCYANIAFASAELSNYQDALQYLDKMEAIWATIHQGDHANKAFVISSRGRIYEMKGEFDQALVYQQQALKMYLNLHGEKHPDVANTYFLIGQVYQEKSDYKMAAESYQQSIYANLFDQEEVDLYSLPVIENYYNADILLSSLQAKAKALEAYHFEKTLKLRDINGALSAYILCDQLINEIRQTRINEADKLRLSVIAADVNENGISISKYLSENTFRKKHYLELAFEFAERSKAAVLLSAINDTKAKHFAGIPDSELAIEDSLKTEIDYLEQMLLQEISDEDRLAFKEKLFDYQLSLREFVKELEINYPQYYSLKYNTELASVSELQAELQADQLVLSYFVGADKLYVFSISQNKYELLEVAKGEKFENKVLGMRNAIKYRMQDSFEPISSELYGLLIPKFSSQVKEITIFPDGILSTVPFESLVSETSPTTRYLIQDVAINYDYSATLYLQKRGSFINNGKALLIAPVAFSTSFGMSDLPATKEEVREIKYLFDGNQMGVETIVDDNANEMNFKKKLESGYKYLHLATHGVVDESNPSLSRIFLAPRGDEDGSLYCGEIYNLKINADLVSLSACETGLGKISKGEGVIGLSRALKYAGAQNLMVSLWTVNDQSTSDLMISFYKNHLIHSTSSGFTRDLQKAKLEMLNSEKYSMPYYWAPFVLVGK</sequence>
<evidence type="ECO:0000259" key="2">
    <source>
        <dbReference type="Pfam" id="PF12770"/>
    </source>
</evidence>